<evidence type="ECO:0000313" key="3">
    <source>
        <dbReference type="Proteomes" id="UP000620064"/>
    </source>
</evidence>
<evidence type="ECO:0000256" key="1">
    <source>
        <dbReference type="SAM" id="MobiDB-lite"/>
    </source>
</evidence>
<comment type="caution">
    <text evidence="2">The sequence shown here is derived from an EMBL/GenBank/DDBJ whole genome shotgun (WGS) entry which is preliminary data.</text>
</comment>
<feature type="region of interest" description="Disordered" evidence="1">
    <location>
        <begin position="1"/>
        <end position="24"/>
    </location>
</feature>
<protein>
    <recommendedName>
        <fullName evidence="4">DNA polymerase-3 subunit gamma/tau</fullName>
    </recommendedName>
</protein>
<name>A0ABQ2NHA9_9FLAO</name>
<reference evidence="3" key="1">
    <citation type="journal article" date="2019" name="Int. J. Syst. Evol. Microbiol.">
        <title>The Global Catalogue of Microorganisms (GCM) 10K type strain sequencing project: providing services to taxonomists for standard genome sequencing and annotation.</title>
        <authorList>
            <consortium name="The Broad Institute Genomics Platform"/>
            <consortium name="The Broad Institute Genome Sequencing Center for Infectious Disease"/>
            <person name="Wu L."/>
            <person name="Ma J."/>
        </authorList>
    </citation>
    <scope>NUCLEOTIDE SEQUENCE [LARGE SCALE GENOMIC DNA]</scope>
    <source>
        <strain evidence="3">CGMCC 1.7656</strain>
    </source>
</reference>
<dbReference type="Proteomes" id="UP000620064">
    <property type="component" value="Unassembled WGS sequence"/>
</dbReference>
<accession>A0ABQ2NHA9</accession>
<sequence length="189" mass="22265">MVEKKTELPKVEEKKSESSTTTPEKVIKKIAEPIAKKVINSEFSILANLNKKEEQEEVHVVAKKEEDLPDHHFSEVDLQREWKIFLDDLQQKNTVLFYAVNTLKIHKKDENLIHILYPSDSVKHEFEKVQTEFFNHFKRKVNNYKIVVEFSNDVSLKKEIVTKKSIFEKYVDINPVLKELDDLLKLDLS</sequence>
<organism evidence="2 3">
    <name type="scientific">Cloacibacterium rupense</name>
    <dbReference type="NCBI Taxonomy" id="517423"/>
    <lineage>
        <taxon>Bacteria</taxon>
        <taxon>Pseudomonadati</taxon>
        <taxon>Bacteroidota</taxon>
        <taxon>Flavobacteriia</taxon>
        <taxon>Flavobacteriales</taxon>
        <taxon>Weeksellaceae</taxon>
    </lineage>
</organism>
<evidence type="ECO:0000313" key="2">
    <source>
        <dbReference type="EMBL" id="GGP02280.1"/>
    </source>
</evidence>
<proteinExistence type="predicted"/>
<dbReference type="RefSeq" id="WP_188616598.1">
    <property type="nucleotide sequence ID" value="NZ_BMLV01000001.1"/>
</dbReference>
<feature type="compositionally biased region" description="Basic and acidic residues" evidence="1">
    <location>
        <begin position="1"/>
        <end position="17"/>
    </location>
</feature>
<gene>
    <name evidence="2" type="ORF">GCM10010992_06030</name>
</gene>
<evidence type="ECO:0008006" key="4">
    <source>
        <dbReference type="Google" id="ProtNLM"/>
    </source>
</evidence>
<dbReference type="EMBL" id="BMLV01000001">
    <property type="protein sequence ID" value="GGP02280.1"/>
    <property type="molecule type" value="Genomic_DNA"/>
</dbReference>
<keyword evidence="3" id="KW-1185">Reference proteome</keyword>